<protein>
    <submittedName>
        <fullName evidence="1">Uncharacterized protein</fullName>
    </submittedName>
</protein>
<name>A0ACC0VC70_9HYPO</name>
<evidence type="ECO:0000313" key="1">
    <source>
        <dbReference type="EMBL" id="KAI9903999.1"/>
    </source>
</evidence>
<comment type="caution">
    <text evidence="1">The sequence shown here is derived from an EMBL/GenBank/DDBJ whole genome shotgun (WGS) entry which is preliminary data.</text>
</comment>
<proteinExistence type="predicted"/>
<accession>A0ACC0VC70</accession>
<reference evidence="1" key="1">
    <citation type="submission" date="2022-10" db="EMBL/GenBank/DDBJ databases">
        <title>Complete Genome of Trichothecium roseum strain YXFP-22015, a Plant Pathogen Isolated from Citrus.</title>
        <authorList>
            <person name="Wang Y."/>
            <person name="Zhu L."/>
        </authorList>
    </citation>
    <scope>NUCLEOTIDE SEQUENCE</scope>
    <source>
        <strain evidence="1">YXFP-22015</strain>
    </source>
</reference>
<sequence length="992" mass="111562">MIQRQMSEGGASERNLSVGKKWRTNFMGTLRKRPSMLIKEEKHPRLGSTADSDSHDSLGLRNPEVNGSSSVMHDSQESNARQLREVLHRMRTAPSGPKDVDAAYDVFSKHKERARVLCMSVLQDEFKPARSHLHAPDAMPRRDSSIESPNALYDHRSSFSGRSLSEVITGSIVTGSGGAGRNPVPNEGRLGAIREWKLYLDALSEWFKTSLADTYRKFEPEATPDMLEALFTSKKFRREAVHRMRNASVTRVRSADPQFFPRYEIRFRNYEKVKLELSEIRSLLQAGESGINPDRVIEEHAIAPRGDAILEFANLHPEAQGNEPVLRFRVSSVMLAETSPIFARMFDGNANSMYLHDDEEIGSQLPASPTKYICRDGAEAKLYRMPQIEVNKLNSMSILLHAAHMHNEHVPREVSFDLFVAIADVSIRYKSTSPLELCVEHRWLPQWMHKGADEMPDGILAISYAFGSRELFTRMSKSAVLNLVDEKDLQSKPWSPRLKDKIWAVRSAKLAQVYACCTSTMQEYLREPTHNPVREIDPISQAEIRNYQHSAVAPSKPAVSLSSTPRCPKGSHWCDAMNLGWMTLVFNEMNILSHMMRPNVLTHLPESQQQPSRSLAQLVEALRRVPSPISPIHHGGVCDPIGQFRIAINDIFNSITGLTLYDVSGKSHGWALSKHRESEPQSLVTWGLKRMAAPDLNHSVATEFPESVRLKILAEIDDIDELHAMAMVNRVYYSTYKTHELYLMRNILRAGRVRNSSILGQVLVPKSISNAEEKVPKEISDSIQQTGPIEQVDALTLRSEDDDDYDFDDGESLDGTPAPSITMSLHREMRTRIAETRSTQFTGVGFREPNYVRPPSHPPPADYDPFRSVVSSEPSTPRAATPQPESPPDDEAYEPPLTDEEARRILWPDAVNAEEEERERRRKAASGTPPPDAVREKFRFEDRSLMEGLEDKSLKRPEEKQLRSEAEKTVGLHKGRPPENAEAGSGSAGGGS</sequence>
<evidence type="ECO:0000313" key="2">
    <source>
        <dbReference type="Proteomes" id="UP001163324"/>
    </source>
</evidence>
<organism evidence="1 2">
    <name type="scientific">Trichothecium roseum</name>
    <dbReference type="NCBI Taxonomy" id="47278"/>
    <lineage>
        <taxon>Eukaryota</taxon>
        <taxon>Fungi</taxon>
        <taxon>Dikarya</taxon>
        <taxon>Ascomycota</taxon>
        <taxon>Pezizomycotina</taxon>
        <taxon>Sordariomycetes</taxon>
        <taxon>Hypocreomycetidae</taxon>
        <taxon>Hypocreales</taxon>
        <taxon>Hypocreales incertae sedis</taxon>
        <taxon>Trichothecium</taxon>
    </lineage>
</organism>
<keyword evidence="2" id="KW-1185">Reference proteome</keyword>
<gene>
    <name evidence="1" type="ORF">N3K66_000528</name>
</gene>
<dbReference type="EMBL" id="CM047940">
    <property type="protein sequence ID" value="KAI9903999.1"/>
    <property type="molecule type" value="Genomic_DNA"/>
</dbReference>
<dbReference type="Proteomes" id="UP001163324">
    <property type="component" value="Chromosome 1"/>
</dbReference>